<accession>A0ABT0EPW7</accession>
<dbReference type="Proteomes" id="UP001317085">
    <property type="component" value="Unassembled WGS sequence"/>
</dbReference>
<dbReference type="EMBL" id="JAKNRV010000423">
    <property type="protein sequence ID" value="MCK1787785.1"/>
    <property type="molecule type" value="Genomic_DNA"/>
</dbReference>
<proteinExistence type="predicted"/>
<sequence>MQFRDIIVRPEHMFTLGVEQISGRFYVSIPVSNGMVDYEEYYEIDRVTFDLFSHDPDAALPFVSRCRRRELDGLLIIPPGTNRGAAI</sequence>
<organism evidence="1 2">
    <name type="scientific">Pseudomonas emilianonis</name>
    <dbReference type="NCBI Taxonomy" id="2915812"/>
    <lineage>
        <taxon>Bacteria</taxon>
        <taxon>Pseudomonadati</taxon>
        <taxon>Pseudomonadota</taxon>
        <taxon>Gammaproteobacteria</taxon>
        <taxon>Pseudomonadales</taxon>
        <taxon>Pseudomonadaceae</taxon>
        <taxon>Pseudomonas</taxon>
    </lineage>
</organism>
<name>A0ABT0EPW7_9PSED</name>
<protein>
    <submittedName>
        <fullName evidence="1">Uncharacterized protein</fullName>
    </submittedName>
</protein>
<gene>
    <name evidence="1" type="ORF">L9Z73_26685</name>
</gene>
<reference evidence="1 2" key="1">
    <citation type="submission" date="2022-02" db="EMBL/GenBank/DDBJ databases">
        <title>Comparative genomics of the first Antarctic Pseudomonas spp. capable of biotransforming 2,4,6-Trinitrotoluene.</title>
        <authorList>
            <person name="Cabrera M.A."/>
            <person name="Marquez S.L."/>
            <person name="Perez-Donoso J.M."/>
        </authorList>
    </citation>
    <scope>NUCLEOTIDE SEQUENCE [LARGE SCALE GENOMIC DNA]</scope>
    <source>
        <strain evidence="1 2">TNT11</strain>
    </source>
</reference>
<comment type="caution">
    <text evidence="1">The sequence shown here is derived from an EMBL/GenBank/DDBJ whole genome shotgun (WGS) entry which is preliminary data.</text>
</comment>
<keyword evidence="2" id="KW-1185">Reference proteome</keyword>
<evidence type="ECO:0000313" key="1">
    <source>
        <dbReference type="EMBL" id="MCK1787785.1"/>
    </source>
</evidence>
<evidence type="ECO:0000313" key="2">
    <source>
        <dbReference type="Proteomes" id="UP001317085"/>
    </source>
</evidence>